<reference evidence="2" key="2">
    <citation type="submission" date="2020-06" db="EMBL/GenBank/DDBJ databases">
        <authorList>
            <person name="Sheffer M."/>
        </authorList>
    </citation>
    <scope>NUCLEOTIDE SEQUENCE</scope>
</reference>
<gene>
    <name evidence="2" type="ORF">HNY73_011171</name>
</gene>
<name>A0A8T0F397_ARGBR</name>
<sequence length="264" mass="29582">MGATMTEREFSAITKVINPFGMLFLSYINGRASVSISSSRYRAFDLHMYSHATLHKLDGFNSSKPDELLFRFPVCAGSLGGFKKHLNMLGGNESTSSDPTSALVSKSGNRRISFGIAAKRVRKFAEQEKLLKHFECFVDICVKKLQKYDDDNKIIDRRDLRKEYFLENCLEKALVEAEKERKMKDVEKPTQERVGGPATSENAGNSKTITEMLVANESTSSDPTSALVSKSGNRRISFSISTKRGLKFAEQEKLLKHLESFGKT</sequence>
<dbReference type="Proteomes" id="UP000807504">
    <property type="component" value="Unassembled WGS sequence"/>
</dbReference>
<reference evidence="2" key="1">
    <citation type="journal article" date="2020" name="bioRxiv">
        <title>Chromosome-level reference genome of the European wasp spider Argiope bruennichi: a resource for studies on range expansion and evolutionary adaptation.</title>
        <authorList>
            <person name="Sheffer M.M."/>
            <person name="Hoppe A."/>
            <person name="Krehenwinkel H."/>
            <person name="Uhl G."/>
            <person name="Kuss A.W."/>
            <person name="Jensen L."/>
            <person name="Jensen C."/>
            <person name="Gillespie R.G."/>
            <person name="Hoff K.J."/>
            <person name="Prost S."/>
        </authorList>
    </citation>
    <scope>NUCLEOTIDE SEQUENCE</scope>
</reference>
<evidence type="ECO:0000256" key="1">
    <source>
        <dbReference type="SAM" id="MobiDB-lite"/>
    </source>
</evidence>
<organism evidence="2 3">
    <name type="scientific">Argiope bruennichi</name>
    <name type="common">Wasp spider</name>
    <name type="synonym">Aranea bruennichi</name>
    <dbReference type="NCBI Taxonomy" id="94029"/>
    <lineage>
        <taxon>Eukaryota</taxon>
        <taxon>Metazoa</taxon>
        <taxon>Ecdysozoa</taxon>
        <taxon>Arthropoda</taxon>
        <taxon>Chelicerata</taxon>
        <taxon>Arachnida</taxon>
        <taxon>Araneae</taxon>
        <taxon>Araneomorphae</taxon>
        <taxon>Entelegynae</taxon>
        <taxon>Araneoidea</taxon>
        <taxon>Araneidae</taxon>
        <taxon>Argiope</taxon>
    </lineage>
</organism>
<evidence type="ECO:0000313" key="3">
    <source>
        <dbReference type="Proteomes" id="UP000807504"/>
    </source>
</evidence>
<feature type="region of interest" description="Disordered" evidence="1">
    <location>
        <begin position="182"/>
        <end position="207"/>
    </location>
</feature>
<feature type="compositionally biased region" description="Basic and acidic residues" evidence="1">
    <location>
        <begin position="182"/>
        <end position="191"/>
    </location>
</feature>
<accession>A0A8T0F397</accession>
<dbReference type="EMBL" id="JABXBU010000030">
    <property type="protein sequence ID" value="KAF8785656.1"/>
    <property type="molecule type" value="Genomic_DNA"/>
</dbReference>
<comment type="caution">
    <text evidence="2">The sequence shown here is derived from an EMBL/GenBank/DDBJ whole genome shotgun (WGS) entry which is preliminary data.</text>
</comment>
<proteinExistence type="predicted"/>
<keyword evidence="3" id="KW-1185">Reference proteome</keyword>
<protein>
    <submittedName>
        <fullName evidence="2">Uncharacterized protein</fullName>
    </submittedName>
</protein>
<evidence type="ECO:0000313" key="2">
    <source>
        <dbReference type="EMBL" id="KAF8785656.1"/>
    </source>
</evidence>
<dbReference type="AlphaFoldDB" id="A0A8T0F397"/>